<keyword evidence="1" id="KW-0812">Transmembrane</keyword>
<evidence type="ECO:0000313" key="3">
    <source>
        <dbReference type="Proteomes" id="UP001230005"/>
    </source>
</evidence>
<comment type="caution">
    <text evidence="2">The sequence shown here is derived from an EMBL/GenBank/DDBJ whole genome shotgun (WGS) entry which is preliminary data.</text>
</comment>
<gene>
    <name evidence="2" type="ORF">J2S74_001797</name>
</gene>
<accession>A0ABT9ZT70</accession>
<reference evidence="2 3" key="1">
    <citation type="submission" date="2023-07" db="EMBL/GenBank/DDBJ databases">
        <title>Genomic Encyclopedia of Type Strains, Phase IV (KMG-IV): sequencing the most valuable type-strain genomes for metagenomic binning, comparative biology and taxonomic classification.</title>
        <authorList>
            <person name="Goeker M."/>
        </authorList>
    </citation>
    <scope>NUCLEOTIDE SEQUENCE [LARGE SCALE GENOMIC DNA]</scope>
    <source>
        <strain evidence="2 3">DSM 9768</strain>
    </source>
</reference>
<protein>
    <submittedName>
        <fullName evidence="2">Uncharacterized protein</fullName>
    </submittedName>
</protein>
<feature type="transmembrane region" description="Helical" evidence="1">
    <location>
        <begin position="7"/>
        <end position="26"/>
    </location>
</feature>
<dbReference type="RefSeq" id="WP_307324348.1">
    <property type="nucleotide sequence ID" value="NZ_JAUSUG010000005.1"/>
</dbReference>
<keyword evidence="1" id="KW-1133">Transmembrane helix</keyword>
<name>A0ABT9ZT70_9BACI</name>
<organism evidence="2 3">
    <name type="scientific">Evansella vedderi</name>
    <dbReference type="NCBI Taxonomy" id="38282"/>
    <lineage>
        <taxon>Bacteria</taxon>
        <taxon>Bacillati</taxon>
        <taxon>Bacillota</taxon>
        <taxon>Bacilli</taxon>
        <taxon>Bacillales</taxon>
        <taxon>Bacillaceae</taxon>
        <taxon>Evansella</taxon>
    </lineage>
</organism>
<dbReference type="EMBL" id="JAUSUG010000005">
    <property type="protein sequence ID" value="MDQ0254422.1"/>
    <property type="molecule type" value="Genomic_DNA"/>
</dbReference>
<evidence type="ECO:0000313" key="2">
    <source>
        <dbReference type="EMBL" id="MDQ0254422.1"/>
    </source>
</evidence>
<keyword evidence="3" id="KW-1185">Reference proteome</keyword>
<sequence length="197" mass="23085">MKQNRIVILLPLSVMIGLFLFGFYIINQSSSVTNEELVNHLQMEIELIQEDENIPSLQTNWVWSDFPSDGIAGDDIIEFIFLNDSMEVIPFFHVDGLLQLEQSNEVIYEENNFYRTDEGIAFRFPNKVEDNQIYGPRGNAVLYFQEIEENVAYIEVKYYHTWEVWGMELENGKGINEILNNSGFKEYWVASRSTNFR</sequence>
<evidence type="ECO:0000256" key="1">
    <source>
        <dbReference type="SAM" id="Phobius"/>
    </source>
</evidence>
<dbReference type="Proteomes" id="UP001230005">
    <property type="component" value="Unassembled WGS sequence"/>
</dbReference>
<proteinExistence type="predicted"/>
<keyword evidence="1" id="KW-0472">Membrane</keyword>